<organism evidence="1 2">
    <name type="scientific">Paractinoplanes durhamensis</name>
    <dbReference type="NCBI Taxonomy" id="113563"/>
    <lineage>
        <taxon>Bacteria</taxon>
        <taxon>Bacillati</taxon>
        <taxon>Actinomycetota</taxon>
        <taxon>Actinomycetes</taxon>
        <taxon>Micromonosporales</taxon>
        <taxon>Micromonosporaceae</taxon>
        <taxon>Paractinoplanes</taxon>
    </lineage>
</organism>
<evidence type="ECO:0000313" key="1">
    <source>
        <dbReference type="EMBL" id="GID99831.1"/>
    </source>
</evidence>
<accession>A0ABQ3YQJ0</accession>
<dbReference type="EMBL" id="BOML01000012">
    <property type="protein sequence ID" value="GID99831.1"/>
    <property type="molecule type" value="Genomic_DNA"/>
</dbReference>
<evidence type="ECO:0000313" key="2">
    <source>
        <dbReference type="Proteomes" id="UP000637628"/>
    </source>
</evidence>
<sequence length="69" mass="7587">MSMRIGGAGSAQWGSHVARIHLTTDYRRLSTDMVAGADQRVIASDKAAVVESRQYYAQLRGSNRFDVTV</sequence>
<proteinExistence type="predicted"/>
<keyword evidence="2" id="KW-1185">Reference proteome</keyword>
<dbReference type="Proteomes" id="UP000637628">
    <property type="component" value="Unassembled WGS sequence"/>
</dbReference>
<reference evidence="1 2" key="1">
    <citation type="submission" date="2021-01" db="EMBL/GenBank/DDBJ databases">
        <title>Whole genome shotgun sequence of Actinoplanes durhamensis NBRC 14914.</title>
        <authorList>
            <person name="Komaki H."/>
            <person name="Tamura T."/>
        </authorList>
    </citation>
    <scope>NUCLEOTIDE SEQUENCE [LARGE SCALE GENOMIC DNA]</scope>
    <source>
        <strain evidence="1 2">NBRC 14914</strain>
    </source>
</reference>
<comment type="caution">
    <text evidence="1">The sequence shown here is derived from an EMBL/GenBank/DDBJ whole genome shotgun (WGS) entry which is preliminary data.</text>
</comment>
<gene>
    <name evidence="1" type="ORF">Adu01nite_11820</name>
</gene>
<name>A0ABQ3YQJ0_9ACTN</name>
<dbReference type="RefSeq" id="WP_203725494.1">
    <property type="nucleotide sequence ID" value="NZ_BAAATX010000015.1"/>
</dbReference>
<protein>
    <submittedName>
        <fullName evidence="1">Uncharacterized protein</fullName>
    </submittedName>
</protein>